<dbReference type="EMBL" id="AMCI01003777">
    <property type="protein sequence ID" value="EJW99490.1"/>
    <property type="molecule type" value="Genomic_DNA"/>
</dbReference>
<gene>
    <name evidence="1" type="ORF">EVA_12404</name>
</gene>
<sequence>METPSNLKLNHKLGGVSSISGTLSSVSGAFPTFAVQSIVFPL</sequence>
<dbReference type="AlphaFoldDB" id="J9CHD5"/>
<comment type="caution">
    <text evidence="1">The sequence shown here is derived from an EMBL/GenBank/DDBJ whole genome shotgun (WGS) entry which is preliminary data.</text>
</comment>
<evidence type="ECO:0000313" key="1">
    <source>
        <dbReference type="EMBL" id="EJW99490.1"/>
    </source>
</evidence>
<organism evidence="1">
    <name type="scientific">gut metagenome</name>
    <dbReference type="NCBI Taxonomy" id="749906"/>
    <lineage>
        <taxon>unclassified sequences</taxon>
        <taxon>metagenomes</taxon>
        <taxon>organismal metagenomes</taxon>
    </lineage>
</organism>
<protein>
    <submittedName>
        <fullName evidence="1">Secreted protein</fullName>
    </submittedName>
</protein>
<reference evidence="1" key="1">
    <citation type="journal article" date="2012" name="PLoS ONE">
        <title>Gene sets for utilization of primary and secondary nutrition supplies in the distal gut of endangered iberian lynx.</title>
        <authorList>
            <person name="Alcaide M."/>
            <person name="Messina E."/>
            <person name="Richter M."/>
            <person name="Bargiela R."/>
            <person name="Peplies J."/>
            <person name="Huws S.A."/>
            <person name="Newbold C.J."/>
            <person name="Golyshin P.N."/>
            <person name="Simon M.A."/>
            <person name="Lopez G."/>
            <person name="Yakimov M.M."/>
            <person name="Ferrer M."/>
        </authorList>
    </citation>
    <scope>NUCLEOTIDE SEQUENCE</scope>
</reference>
<accession>J9CHD5</accession>
<name>J9CHD5_9ZZZZ</name>
<proteinExistence type="predicted"/>